<dbReference type="SUPFAM" id="SSF69279">
    <property type="entry name" value="Phage tail proteins"/>
    <property type="match status" value="1"/>
</dbReference>
<proteinExistence type="predicted"/>
<name>A0A2U8FQR0_9BURK</name>
<dbReference type="RefSeq" id="WP_109036037.1">
    <property type="nucleotide sequence ID" value="NZ_CP029210.1"/>
</dbReference>
<protein>
    <recommendedName>
        <fullName evidence="3">Phage tail protein</fullName>
    </recommendedName>
</protein>
<keyword evidence="2" id="KW-1185">Reference proteome</keyword>
<sequence length="368" mass="40113">MSDLNTQPTPVARQPRGAVLVNDVLVPWESFEVTNNTTFDADEFRVWLPLSSLPAELPVDTLASGKSLRVQVRAGIGADKSVAQLQHLITGRADDVSVDYARGMVELSGRDFTGLFIDRKTTEKFANMTAGAIARVLAARVGLLPVVKDTAKLVGSYYAIDHALMTREVSEWDLLTWLARQEGFAVYVSGSELHFEPKPSEKGAPYVLQWTPPADGAPSFTGMDLRLSRNLTVARDVTVTVRSWSAKGKKVVEATYPKGKHKGAAAGTSGASQPDGYVRNIPGLTHEQAIQRAQAIHAEITAHEMKLDVTLPADELLTTTVPVALRGTGTAFDQTYYPESITRRMSMTDGYLMTLRAKNRSPDNEVTL</sequence>
<evidence type="ECO:0008006" key="3">
    <source>
        <dbReference type="Google" id="ProtNLM"/>
    </source>
</evidence>
<dbReference type="Proteomes" id="UP000244892">
    <property type="component" value="Chromosome"/>
</dbReference>
<dbReference type="EMBL" id="CP029210">
    <property type="protein sequence ID" value="AWI53217.1"/>
    <property type="molecule type" value="Genomic_DNA"/>
</dbReference>
<organism evidence="1 2">
    <name type="scientific">Aquabacterium olei</name>
    <dbReference type="NCBI Taxonomy" id="1296669"/>
    <lineage>
        <taxon>Bacteria</taxon>
        <taxon>Pseudomonadati</taxon>
        <taxon>Pseudomonadota</taxon>
        <taxon>Betaproteobacteria</taxon>
        <taxon>Burkholderiales</taxon>
        <taxon>Aquabacterium</taxon>
    </lineage>
</organism>
<evidence type="ECO:0000313" key="1">
    <source>
        <dbReference type="EMBL" id="AWI53217.1"/>
    </source>
</evidence>
<dbReference type="KEGG" id="aon:DEH84_07065"/>
<reference evidence="1 2" key="1">
    <citation type="submission" date="2018-05" db="EMBL/GenBank/DDBJ databases">
        <title>complete genome sequence of Aquabacterium olei NBRC 110486.</title>
        <authorList>
            <person name="Tang B."/>
            <person name="Chang J."/>
            <person name="Zhang L."/>
            <person name="Yang H."/>
        </authorList>
    </citation>
    <scope>NUCLEOTIDE SEQUENCE [LARGE SCALE GENOMIC DNA]</scope>
    <source>
        <strain evidence="1 2">NBRC 110486</strain>
    </source>
</reference>
<evidence type="ECO:0000313" key="2">
    <source>
        <dbReference type="Proteomes" id="UP000244892"/>
    </source>
</evidence>
<dbReference type="AlphaFoldDB" id="A0A2U8FQR0"/>
<gene>
    <name evidence="1" type="ORF">DEH84_07065</name>
</gene>
<dbReference type="OrthoDB" id="8586932at2"/>
<accession>A0A2U8FQR0</accession>